<dbReference type="CDD" id="cd19097">
    <property type="entry name" value="AKR_unchar"/>
    <property type="match status" value="1"/>
</dbReference>
<dbReference type="InterPro" id="IPR023210">
    <property type="entry name" value="NADP_OxRdtase_dom"/>
</dbReference>
<dbReference type="InterPro" id="IPR053135">
    <property type="entry name" value="AKR2_Oxidoreductase"/>
</dbReference>
<feature type="domain" description="NADP-dependent oxidoreductase" evidence="1">
    <location>
        <begin position="31"/>
        <end position="284"/>
    </location>
</feature>
<keyword evidence="3" id="KW-1185">Reference proteome</keyword>
<proteinExistence type="predicted"/>
<evidence type="ECO:0000313" key="2">
    <source>
        <dbReference type="EMBL" id="MFC4871503.1"/>
    </source>
</evidence>
<protein>
    <submittedName>
        <fullName evidence="2">Aldo/keto reductase</fullName>
    </submittedName>
</protein>
<evidence type="ECO:0000259" key="1">
    <source>
        <dbReference type="Pfam" id="PF00248"/>
    </source>
</evidence>
<sequence length="318" mass="35805">MIKRPLGNTDIEVSEIAFGGVEIGMPYGIGIGSEKDMIQEKEAIRLLHMALDSGINFFDTARMYGQSEAIMGKAFYSRREEIIICSKCRHFRDSQGGLPSSTVIERMIAESLEESLEALNTDYIDLYMLHQADKEILQHEDIVKVFERLKKAGVVRAIGVSTYTLEETDTAIESGVWEVIQLPFNLMDQRQSAMFSKARQKGVGVVIRSVLLKGLLSDRGKNLADPLSEIECHIQEYNELLNRHACDLPSLAIKFALSFEEVSAVLVGIDKEKYLRQALMAADGHYLDESSLMSARNLGFPKPEFIDLPYWNKMGWLT</sequence>
<dbReference type="SUPFAM" id="SSF51430">
    <property type="entry name" value="NAD(P)-linked oxidoreductase"/>
    <property type="match status" value="1"/>
</dbReference>
<dbReference type="Gene3D" id="3.20.20.100">
    <property type="entry name" value="NADP-dependent oxidoreductase domain"/>
    <property type="match status" value="1"/>
</dbReference>
<dbReference type="EMBL" id="JBHSJJ010000003">
    <property type="protein sequence ID" value="MFC4871503.1"/>
    <property type="molecule type" value="Genomic_DNA"/>
</dbReference>
<organism evidence="2 3">
    <name type="scientific">Negadavirga shengliensis</name>
    <dbReference type="NCBI Taxonomy" id="1389218"/>
    <lineage>
        <taxon>Bacteria</taxon>
        <taxon>Pseudomonadati</taxon>
        <taxon>Bacteroidota</taxon>
        <taxon>Cytophagia</taxon>
        <taxon>Cytophagales</taxon>
        <taxon>Cyclobacteriaceae</taxon>
        <taxon>Negadavirga</taxon>
    </lineage>
</organism>
<dbReference type="Pfam" id="PF00248">
    <property type="entry name" value="Aldo_ket_red"/>
    <property type="match status" value="1"/>
</dbReference>
<reference evidence="3" key="1">
    <citation type="journal article" date="2019" name="Int. J. Syst. Evol. Microbiol.">
        <title>The Global Catalogue of Microorganisms (GCM) 10K type strain sequencing project: providing services to taxonomists for standard genome sequencing and annotation.</title>
        <authorList>
            <consortium name="The Broad Institute Genomics Platform"/>
            <consortium name="The Broad Institute Genome Sequencing Center for Infectious Disease"/>
            <person name="Wu L."/>
            <person name="Ma J."/>
        </authorList>
    </citation>
    <scope>NUCLEOTIDE SEQUENCE [LARGE SCALE GENOMIC DNA]</scope>
    <source>
        <strain evidence="3">CGMCC 4.7466</strain>
    </source>
</reference>
<dbReference type="RefSeq" id="WP_377063027.1">
    <property type="nucleotide sequence ID" value="NZ_JBHSJJ010000003.1"/>
</dbReference>
<dbReference type="InterPro" id="IPR020471">
    <property type="entry name" value="AKR"/>
</dbReference>
<comment type="caution">
    <text evidence="2">The sequence shown here is derived from an EMBL/GenBank/DDBJ whole genome shotgun (WGS) entry which is preliminary data.</text>
</comment>
<dbReference type="Proteomes" id="UP001595818">
    <property type="component" value="Unassembled WGS sequence"/>
</dbReference>
<dbReference type="PANTHER" id="PTHR43312:SF1">
    <property type="entry name" value="NADP-DEPENDENT OXIDOREDUCTASE DOMAIN-CONTAINING PROTEIN"/>
    <property type="match status" value="1"/>
</dbReference>
<gene>
    <name evidence="2" type="ORF">ACFPFU_07380</name>
</gene>
<dbReference type="PRINTS" id="PR00069">
    <property type="entry name" value="ALDKETRDTASE"/>
</dbReference>
<dbReference type="InterPro" id="IPR036812">
    <property type="entry name" value="NAD(P)_OxRdtase_dom_sf"/>
</dbReference>
<accession>A0ABV9SYK5</accession>
<evidence type="ECO:0000313" key="3">
    <source>
        <dbReference type="Proteomes" id="UP001595818"/>
    </source>
</evidence>
<name>A0ABV9SYK5_9BACT</name>
<dbReference type="PANTHER" id="PTHR43312">
    <property type="entry name" value="D-THREO-ALDOSE 1-DEHYDROGENASE"/>
    <property type="match status" value="1"/>
</dbReference>